<feature type="signal peptide" evidence="1">
    <location>
        <begin position="1"/>
        <end position="26"/>
    </location>
</feature>
<evidence type="ECO:0000313" key="2">
    <source>
        <dbReference type="EMBL" id="XCJ79969.1"/>
    </source>
</evidence>
<evidence type="ECO:0000256" key="1">
    <source>
        <dbReference type="SAM" id="SignalP"/>
    </source>
</evidence>
<feature type="chain" id="PRO_5044506731" evidence="1">
    <location>
        <begin position="27"/>
        <end position="99"/>
    </location>
</feature>
<organism evidence="2">
    <name type="scientific">Salinicola endophyticus</name>
    <dbReference type="NCBI Taxonomy" id="1949083"/>
    <lineage>
        <taxon>Bacteria</taxon>
        <taxon>Pseudomonadati</taxon>
        <taxon>Pseudomonadota</taxon>
        <taxon>Gammaproteobacteria</taxon>
        <taxon>Oceanospirillales</taxon>
        <taxon>Halomonadaceae</taxon>
        <taxon>Salinicola</taxon>
    </lineage>
</organism>
<name>A0AB74UF09_9GAMM</name>
<sequence length="99" mass="10954">MQTMKPVAGLAGLGLCLLGLWSPALADEREVAKCAVRQADGTLRIRWIEIDEMREAQRALQRFLDHEAPGEGRQVERCIGARQIFPSAQARAADRSAPR</sequence>
<accession>A0AB74UF09</accession>
<dbReference type="AlphaFoldDB" id="A0AB74UF09"/>
<dbReference type="EMBL" id="CP159578">
    <property type="protein sequence ID" value="XCJ79969.1"/>
    <property type="molecule type" value="Genomic_DNA"/>
</dbReference>
<reference evidence="2" key="1">
    <citation type="submission" date="2024-06" db="EMBL/GenBank/DDBJ databases">
        <title>Complete genome of Salinicola endophyticus HNIBRBA4755.</title>
        <authorList>
            <person name="Shin S.Y."/>
            <person name="Kang H."/>
            <person name="Song J."/>
        </authorList>
    </citation>
    <scope>NUCLEOTIDE SEQUENCE</scope>
    <source>
        <strain evidence="2">HNIBRBA4755</strain>
    </source>
</reference>
<protein>
    <submittedName>
        <fullName evidence="2">Uncharacterized protein</fullName>
    </submittedName>
</protein>
<dbReference type="RefSeq" id="WP_353980827.1">
    <property type="nucleotide sequence ID" value="NZ_CP159578.1"/>
</dbReference>
<keyword evidence="1" id="KW-0732">Signal</keyword>
<gene>
    <name evidence="2" type="ORF">ABV408_02005</name>
</gene>
<proteinExistence type="predicted"/>